<dbReference type="NCBIfam" id="NF002126">
    <property type="entry name" value="PRK00964.1-4"/>
    <property type="match status" value="1"/>
</dbReference>
<keyword evidence="2" id="KW-0175">Coiled coil</keyword>
<keyword evidence="3" id="KW-0489">Methyltransferase</keyword>
<dbReference type="GO" id="GO:0008168">
    <property type="term" value="F:methyltransferase activity"/>
    <property type="evidence" value="ECO:0007669"/>
    <property type="project" value="UniProtKB-KW"/>
</dbReference>
<proteinExistence type="predicted"/>
<protein>
    <submittedName>
        <fullName evidence="3">Tetrahydromethanopterin S-methyltransferase subunit A</fullName>
        <ecNumber evidence="3">2.1.1.86</ecNumber>
    </submittedName>
</protein>
<dbReference type="Pfam" id="PF04208">
    <property type="entry name" value="MtrA"/>
    <property type="match status" value="1"/>
</dbReference>
<keyword evidence="1 3" id="KW-0808">Transferase</keyword>
<dbReference type="Proteomes" id="UP000886070">
    <property type="component" value="Unassembled WGS sequence"/>
</dbReference>
<accession>A0A7V5LZQ2</accession>
<dbReference type="EC" id="2.1.1.86" evidence="3"/>
<dbReference type="GO" id="GO:0032259">
    <property type="term" value="P:methylation"/>
    <property type="evidence" value="ECO:0007669"/>
    <property type="project" value="UniProtKB-KW"/>
</dbReference>
<evidence type="ECO:0000256" key="2">
    <source>
        <dbReference type="SAM" id="Coils"/>
    </source>
</evidence>
<dbReference type="AlphaFoldDB" id="A0A7V5LZQ2"/>
<sequence>MKIRKVPPPGDYPPEEGHYLRGNDLSPVAVVIILTYPYDNIPPDIENLVRVGVETGAALSGTLQTENIGIEKMICNLVANPNIRYLVLAGPESPGHLTGDALIKLFKNGIDEKKKIIDAKAPTPYLFNIPFEMVERLRKQVSLINLLNEGHPDIIRKAVYSCYQEKPTRFRDYTLYDPGAYPEDAICRKITWRVTRPELEPKSEEEKKQVEKLKSIMEKIKRRVEERKKSKEGRT</sequence>
<evidence type="ECO:0000313" key="3">
    <source>
        <dbReference type="EMBL" id="HHF98805.1"/>
    </source>
</evidence>
<gene>
    <name evidence="3" type="ORF">ENL39_04895</name>
</gene>
<feature type="coiled-coil region" evidence="2">
    <location>
        <begin position="203"/>
        <end position="230"/>
    </location>
</feature>
<name>A0A7V5LZQ2_UNCAE</name>
<evidence type="ECO:0000256" key="1">
    <source>
        <dbReference type="ARBA" id="ARBA00022679"/>
    </source>
</evidence>
<organism evidence="3">
    <name type="scientific">Aerophobetes bacterium</name>
    <dbReference type="NCBI Taxonomy" id="2030807"/>
    <lineage>
        <taxon>Bacteria</taxon>
        <taxon>Candidatus Aerophobota</taxon>
    </lineage>
</organism>
<comment type="caution">
    <text evidence="3">The sequence shown here is derived from an EMBL/GenBank/DDBJ whole genome shotgun (WGS) entry which is preliminary data.</text>
</comment>
<reference evidence="3" key="1">
    <citation type="journal article" date="2020" name="mSystems">
        <title>Genome- and Community-Level Interaction Insights into Carbon Utilization and Element Cycling Functions of Hydrothermarchaeota in Hydrothermal Sediment.</title>
        <authorList>
            <person name="Zhou Z."/>
            <person name="Liu Y."/>
            <person name="Xu W."/>
            <person name="Pan J."/>
            <person name="Luo Z.H."/>
            <person name="Li M."/>
        </authorList>
    </citation>
    <scope>NUCLEOTIDE SEQUENCE [LARGE SCALE GENOMIC DNA]</scope>
    <source>
        <strain evidence="3">HyVt-92</strain>
    </source>
</reference>
<dbReference type="InterPro" id="IPR030688">
    <property type="entry name" value="MeTrfase_MtrA/MtxA"/>
</dbReference>
<dbReference type="EMBL" id="DRTT01000137">
    <property type="protein sequence ID" value="HHF98805.1"/>
    <property type="molecule type" value="Genomic_DNA"/>
</dbReference>